<dbReference type="Pfam" id="PF05705">
    <property type="entry name" value="DUF829"/>
    <property type="match status" value="1"/>
</dbReference>
<proteinExistence type="predicted"/>
<name>A0A8S4NR60_OWEFU</name>
<dbReference type="InterPro" id="IPR008547">
    <property type="entry name" value="DUF829_TMEM53"/>
</dbReference>
<gene>
    <name evidence="1" type="ORF">OFUS_LOCUS9725</name>
</gene>
<accession>A0A8S4NR60</accession>
<protein>
    <recommendedName>
        <fullName evidence="3">Transmembrane protein 53</fullName>
    </recommendedName>
</protein>
<evidence type="ECO:0008006" key="3">
    <source>
        <dbReference type="Google" id="ProtNLM"/>
    </source>
</evidence>
<evidence type="ECO:0000313" key="1">
    <source>
        <dbReference type="EMBL" id="CAH1783378.1"/>
    </source>
</evidence>
<evidence type="ECO:0000313" key="2">
    <source>
        <dbReference type="Proteomes" id="UP000749559"/>
    </source>
</evidence>
<dbReference type="GO" id="GO:0017171">
    <property type="term" value="F:serine hydrolase activity"/>
    <property type="evidence" value="ECO:0007669"/>
    <property type="project" value="TreeGrafter"/>
</dbReference>
<sequence length="324" mass="37729">MLRFRNLAFGWTNWFRRQPTIIPREERIHMDHSSQSPHLKKVPNTWHRFAEQVSDNSLITNPRVEVPQYTAPLCILLTWITAKPRHVEKYKQMYESRGVSVKEVKFGVWNAVWPKSTIPIAETLLEDLLSEHKGRPLLFHVFSGGLCTFQSVVRLVQQKSRYGPIRDNICGQVFDSVTIGDAQIYSEGVIPGMTSSPILQPILRFIYKYYVILTYKHTLNYMNKGVKMLEADPFQGPTLFYYSKNDNAIDTKALGELIDNWKVIKNGDLLVKMWEDSPHVQHLRYNTDDYISFFDSYLAKVVKFYDKKVGLKPSTRKTIANQYE</sequence>
<reference evidence="1" key="1">
    <citation type="submission" date="2022-03" db="EMBL/GenBank/DDBJ databases">
        <authorList>
            <person name="Martin C."/>
        </authorList>
    </citation>
    <scope>NUCLEOTIDE SEQUENCE</scope>
</reference>
<keyword evidence="2" id="KW-1185">Reference proteome</keyword>
<dbReference type="OrthoDB" id="77878at2759"/>
<comment type="caution">
    <text evidence="1">The sequence shown here is derived from an EMBL/GenBank/DDBJ whole genome shotgun (WGS) entry which is preliminary data.</text>
</comment>
<dbReference type="AlphaFoldDB" id="A0A8S4NR60"/>
<organism evidence="1 2">
    <name type="scientific">Owenia fusiformis</name>
    <name type="common">Polychaete worm</name>
    <dbReference type="NCBI Taxonomy" id="6347"/>
    <lineage>
        <taxon>Eukaryota</taxon>
        <taxon>Metazoa</taxon>
        <taxon>Spiralia</taxon>
        <taxon>Lophotrochozoa</taxon>
        <taxon>Annelida</taxon>
        <taxon>Polychaeta</taxon>
        <taxon>Sedentaria</taxon>
        <taxon>Canalipalpata</taxon>
        <taxon>Sabellida</taxon>
        <taxon>Oweniida</taxon>
        <taxon>Oweniidae</taxon>
        <taxon>Owenia</taxon>
    </lineage>
</organism>
<dbReference type="EMBL" id="CAIIXF020000005">
    <property type="protein sequence ID" value="CAH1783378.1"/>
    <property type="molecule type" value="Genomic_DNA"/>
</dbReference>
<dbReference type="Proteomes" id="UP000749559">
    <property type="component" value="Unassembled WGS sequence"/>
</dbReference>
<dbReference type="PANTHER" id="PTHR20908">
    <property type="entry name" value="LD15586P"/>
    <property type="match status" value="1"/>
</dbReference>
<dbReference type="PANTHER" id="PTHR20908:SF1">
    <property type="entry name" value="LD15586P"/>
    <property type="match status" value="1"/>
</dbReference>